<dbReference type="Gene3D" id="3.40.190.10">
    <property type="entry name" value="Periplasmic binding protein-like II"/>
    <property type="match status" value="2"/>
</dbReference>
<dbReference type="InterPro" id="IPR024370">
    <property type="entry name" value="PBP_domain"/>
</dbReference>
<feature type="domain" description="PBP" evidence="1">
    <location>
        <begin position="42"/>
        <end position="257"/>
    </location>
</feature>
<evidence type="ECO:0000259" key="1">
    <source>
        <dbReference type="Pfam" id="PF12849"/>
    </source>
</evidence>
<evidence type="ECO:0000313" key="2">
    <source>
        <dbReference type="EMBL" id="BDV44322.1"/>
    </source>
</evidence>
<dbReference type="Pfam" id="PF12849">
    <property type="entry name" value="PBP_like_2"/>
    <property type="match status" value="1"/>
</dbReference>
<reference evidence="2 3" key="1">
    <citation type="submission" date="2022-12" db="EMBL/GenBank/DDBJ databases">
        <title>Polyphasic characterization of Geotalea uranireducens NIT-SL11 newly isolated from a complex of sewage sludge and microbially reduced graphene oxide.</title>
        <authorList>
            <person name="Xie L."/>
            <person name="Yoshida N."/>
            <person name="Meng L."/>
        </authorList>
    </citation>
    <scope>NUCLEOTIDE SEQUENCE [LARGE SCALE GENOMIC DNA]</scope>
    <source>
        <strain evidence="2 3">NIT-SL11</strain>
    </source>
</reference>
<dbReference type="EMBL" id="AP027151">
    <property type="protein sequence ID" value="BDV44322.1"/>
    <property type="molecule type" value="Genomic_DNA"/>
</dbReference>
<dbReference type="RefSeq" id="WP_282000428.1">
    <property type="nucleotide sequence ID" value="NZ_AP027151.1"/>
</dbReference>
<evidence type="ECO:0000313" key="3">
    <source>
        <dbReference type="Proteomes" id="UP001317705"/>
    </source>
</evidence>
<name>A0ABM8EQ16_9BACT</name>
<dbReference type="Proteomes" id="UP001317705">
    <property type="component" value="Chromosome"/>
</dbReference>
<proteinExistence type="predicted"/>
<dbReference type="SUPFAM" id="SSF53850">
    <property type="entry name" value="Periplasmic binding protein-like II"/>
    <property type="match status" value="1"/>
</dbReference>
<organism evidence="2 3">
    <name type="scientific">Geotalea uraniireducens</name>
    <dbReference type="NCBI Taxonomy" id="351604"/>
    <lineage>
        <taxon>Bacteria</taxon>
        <taxon>Pseudomonadati</taxon>
        <taxon>Thermodesulfobacteriota</taxon>
        <taxon>Desulfuromonadia</taxon>
        <taxon>Geobacterales</taxon>
        <taxon>Geobacteraceae</taxon>
        <taxon>Geotalea</taxon>
    </lineage>
</organism>
<protein>
    <recommendedName>
        <fullName evidence="1">PBP domain-containing protein</fullName>
    </recommendedName>
</protein>
<gene>
    <name evidence="2" type="ORF">GURASL_32450</name>
</gene>
<accession>A0ABM8EQ16</accession>
<keyword evidence="3" id="KW-1185">Reference proteome</keyword>
<sequence length="272" mass="28755">MAWGTVMERTGGLRAVRGARCLSLVALVAALLAVVPASRAAELRGAGGPISLNEVLKPLQGPFERATGNTLVLREADTDDVLRDLDNGTLDVVVSALPLEELVRDLKAKGTDIDGGAFQATTIVTVPVAVVVARGYTLRRLDKGQLKGVFSGAIQDWKEVGGVNEAVRIIKPWGAPISSAFRYQVMDGADYASGMIDALSWEDVRKRVVEVPDSIALLPAALVDDSVTVVETPAIVQTVTLITKGAPSPAVRQLIDFARGAGKKYLGIAYAR</sequence>